<accession>A0AAE0TA08</accession>
<evidence type="ECO:0000313" key="2">
    <source>
        <dbReference type="EMBL" id="KAK3606627.1"/>
    </source>
</evidence>
<dbReference type="InterPro" id="IPR036865">
    <property type="entry name" value="CRAL-TRIO_dom_sf"/>
</dbReference>
<dbReference type="Pfam" id="PF00650">
    <property type="entry name" value="CRAL_TRIO"/>
    <property type="match status" value="1"/>
</dbReference>
<dbReference type="InterPro" id="IPR001251">
    <property type="entry name" value="CRAL-TRIO_dom"/>
</dbReference>
<keyword evidence="3" id="KW-1185">Reference proteome</keyword>
<evidence type="ECO:0000313" key="3">
    <source>
        <dbReference type="Proteomes" id="UP001195483"/>
    </source>
</evidence>
<comment type="caution">
    <text evidence="2">The sequence shown here is derived from an EMBL/GenBank/DDBJ whole genome shotgun (WGS) entry which is preliminary data.</text>
</comment>
<dbReference type="SUPFAM" id="SSF46938">
    <property type="entry name" value="CRAL/TRIO N-terminal domain"/>
    <property type="match status" value="1"/>
</dbReference>
<dbReference type="Gene3D" id="1.10.8.20">
    <property type="entry name" value="N-terminal domain of phosphatidylinositol transfer protein sec14p"/>
    <property type="match status" value="1"/>
</dbReference>
<dbReference type="PANTHER" id="PTHR10174">
    <property type="entry name" value="ALPHA-TOCOPHEROL TRANSFER PROTEIN-RELATED"/>
    <property type="match status" value="1"/>
</dbReference>
<dbReference type="GO" id="GO:1902936">
    <property type="term" value="F:phosphatidylinositol bisphosphate binding"/>
    <property type="evidence" value="ECO:0007669"/>
    <property type="project" value="TreeGrafter"/>
</dbReference>
<dbReference type="Proteomes" id="UP001195483">
    <property type="component" value="Unassembled WGS sequence"/>
</dbReference>
<reference evidence="2" key="1">
    <citation type="journal article" date="2021" name="Genome Biol. Evol.">
        <title>A High-Quality Reference Genome for a Parasitic Bivalve with Doubly Uniparental Inheritance (Bivalvia: Unionida).</title>
        <authorList>
            <person name="Smith C.H."/>
        </authorList>
    </citation>
    <scope>NUCLEOTIDE SEQUENCE</scope>
    <source>
        <strain evidence="2">CHS0354</strain>
    </source>
</reference>
<dbReference type="SUPFAM" id="SSF52087">
    <property type="entry name" value="CRAL/TRIO domain"/>
    <property type="match status" value="1"/>
</dbReference>
<reference evidence="2" key="3">
    <citation type="submission" date="2023-05" db="EMBL/GenBank/DDBJ databases">
        <authorList>
            <person name="Smith C.H."/>
        </authorList>
    </citation>
    <scope>NUCLEOTIDE SEQUENCE</scope>
    <source>
        <strain evidence="2">CHS0354</strain>
        <tissue evidence="2">Mantle</tissue>
    </source>
</reference>
<name>A0AAE0TA08_9BIVA</name>
<dbReference type="EMBL" id="JAEAOA010000030">
    <property type="protein sequence ID" value="KAK3606627.1"/>
    <property type="molecule type" value="Genomic_DNA"/>
</dbReference>
<gene>
    <name evidence="2" type="ORF">CHS0354_000040</name>
</gene>
<dbReference type="PRINTS" id="PR00180">
    <property type="entry name" value="CRETINALDHBP"/>
</dbReference>
<dbReference type="SMART" id="SM00516">
    <property type="entry name" value="SEC14"/>
    <property type="match status" value="1"/>
</dbReference>
<organism evidence="2 3">
    <name type="scientific">Potamilus streckersoni</name>
    <dbReference type="NCBI Taxonomy" id="2493646"/>
    <lineage>
        <taxon>Eukaryota</taxon>
        <taxon>Metazoa</taxon>
        <taxon>Spiralia</taxon>
        <taxon>Lophotrochozoa</taxon>
        <taxon>Mollusca</taxon>
        <taxon>Bivalvia</taxon>
        <taxon>Autobranchia</taxon>
        <taxon>Heteroconchia</taxon>
        <taxon>Palaeoheterodonta</taxon>
        <taxon>Unionida</taxon>
        <taxon>Unionoidea</taxon>
        <taxon>Unionidae</taxon>
        <taxon>Ambleminae</taxon>
        <taxon>Lampsilini</taxon>
        <taxon>Potamilus</taxon>
    </lineage>
</organism>
<reference evidence="2" key="2">
    <citation type="journal article" date="2021" name="Genome Biol. Evol.">
        <title>Developing a high-quality reference genome for a parasitic bivalve with doubly uniparental inheritance (Bivalvia: Unionida).</title>
        <authorList>
            <person name="Smith C.H."/>
        </authorList>
    </citation>
    <scope>NUCLEOTIDE SEQUENCE</scope>
    <source>
        <strain evidence="2">CHS0354</strain>
        <tissue evidence="2">Mantle</tissue>
    </source>
</reference>
<sequence length="318" mass="37090">MEEDSYQCTLDKASIDKAREELHEIPEERLGALQTFKDWIKQQPWLKTPMDPTFLLNFLRVKKFSQLEARGLLERYWVRRNKYATWCKGIDPADPQNLKILRDSLSYVPLPGRDKNGRKVLLTRLGQIDTSGKSYSFDQLMRAFLPVFDTMLRDENIQVNGFVFFMDFTDTTIKLQSWMGLENSRKQMDLIQKAYPARIKQINYYNTGAVFEAVFGMIRQFLSEKISSRIKIHGQSMVSVYEQIDMSVLPYEYLPDDYKGPSAGSIKDIVENFIQNELLEPKNLVFLQDLYNGPYGVDMLKKPIDDEPQASFRKLNVD</sequence>
<dbReference type="AlphaFoldDB" id="A0AAE0TA08"/>
<dbReference type="PROSITE" id="PS50191">
    <property type="entry name" value="CRAL_TRIO"/>
    <property type="match status" value="1"/>
</dbReference>
<dbReference type="GO" id="GO:0016020">
    <property type="term" value="C:membrane"/>
    <property type="evidence" value="ECO:0007669"/>
    <property type="project" value="TreeGrafter"/>
</dbReference>
<evidence type="ECO:0000259" key="1">
    <source>
        <dbReference type="PROSITE" id="PS50191"/>
    </source>
</evidence>
<proteinExistence type="predicted"/>
<dbReference type="InterPro" id="IPR036273">
    <property type="entry name" value="CRAL/TRIO_N_dom_sf"/>
</dbReference>
<dbReference type="CDD" id="cd00170">
    <property type="entry name" value="SEC14"/>
    <property type="match status" value="1"/>
</dbReference>
<feature type="domain" description="CRAL-TRIO" evidence="1">
    <location>
        <begin position="98"/>
        <end position="266"/>
    </location>
</feature>
<dbReference type="Gene3D" id="3.40.525.10">
    <property type="entry name" value="CRAL-TRIO lipid binding domain"/>
    <property type="match status" value="1"/>
</dbReference>
<dbReference type="PANTHER" id="PTHR10174:SF208">
    <property type="entry name" value="CRAL-TRIO DOMAIN-CONTAINING PROTEIN DDB_G0278031"/>
    <property type="match status" value="1"/>
</dbReference>
<protein>
    <recommendedName>
        <fullName evidence="1">CRAL-TRIO domain-containing protein</fullName>
    </recommendedName>
</protein>